<dbReference type="EMBL" id="JAFEMO010000006">
    <property type="protein sequence ID" value="KAH7569041.1"/>
    <property type="molecule type" value="Genomic_DNA"/>
</dbReference>
<accession>A0ABQ8HXJ9</accession>
<gene>
    <name evidence="2" type="ORF">JRO89_XS06G0093500</name>
</gene>
<feature type="compositionally biased region" description="Polar residues" evidence="1">
    <location>
        <begin position="322"/>
        <end position="345"/>
    </location>
</feature>
<reference evidence="2 3" key="1">
    <citation type="submission" date="2021-02" db="EMBL/GenBank/DDBJ databases">
        <title>Plant Genome Project.</title>
        <authorList>
            <person name="Zhang R.-G."/>
        </authorList>
    </citation>
    <scope>NUCLEOTIDE SEQUENCE [LARGE SCALE GENOMIC DNA]</scope>
    <source>
        <tissue evidence="2">Leaves</tissue>
    </source>
</reference>
<evidence type="ECO:0000256" key="1">
    <source>
        <dbReference type="SAM" id="MobiDB-lite"/>
    </source>
</evidence>
<feature type="compositionally biased region" description="Polar residues" evidence="1">
    <location>
        <begin position="604"/>
        <end position="629"/>
    </location>
</feature>
<evidence type="ECO:0000313" key="3">
    <source>
        <dbReference type="Proteomes" id="UP000827721"/>
    </source>
</evidence>
<feature type="region of interest" description="Disordered" evidence="1">
    <location>
        <begin position="587"/>
        <end position="629"/>
    </location>
</feature>
<feature type="region of interest" description="Disordered" evidence="1">
    <location>
        <begin position="462"/>
        <end position="570"/>
    </location>
</feature>
<feature type="region of interest" description="Disordered" evidence="1">
    <location>
        <begin position="396"/>
        <end position="445"/>
    </location>
</feature>
<dbReference type="InterPro" id="IPR010433">
    <property type="entry name" value="EIF-4B_pln"/>
</dbReference>
<feature type="compositionally biased region" description="Basic and acidic residues" evidence="1">
    <location>
        <begin position="470"/>
        <end position="483"/>
    </location>
</feature>
<dbReference type="PANTHER" id="PTHR32091">
    <property type="entry name" value="EUKARYOTIC TRANSLATION INITIATION FACTOR 4B"/>
    <property type="match status" value="1"/>
</dbReference>
<sequence>MSKKKVFGGNTMTLKDFHGGSIPTDLPLPSAPGVVVRPMDRSGYDRPAPWGNPMGWPDHRPRPSSSPATRHFDDKTPFLTHVVHIGRNFDEDERKPLDGGSAPRRTVSDESFRVPPSRLEFKPEPVSTGRVTGWGGAGSMSRITSGTVNSYSGRVVEQSHMSMNVPNLGGNSGQVNSGSHPNAWTARKEVALGGTEPVQSEWSGQSAASKLAHASALEKVSSGRWQSKHSIQYHADAQVVKFSETDDGLHPKVYDDNVYNKSNVVGGRESSDANLVRRMERGLNIENQVQGGRKEELDYERTGATTYLEVKERKPTYYTDGVQPTRTNGKSGGSESQSPVYSQISERPKVNLNPRAKQVESLEMHVTNPKQGYHQLSESAHGHVEGIGGMHRNVNPTKSDLAGADEGNHAVERPKLTLKPRSQPSEQLEGNSERGRNSLFGGARPRELVLKERGIDDVAINNHEMGQNSDRIKHNSPKTERAPVHATLTRQSGRTENLPPDQRMVKKFERKDNRVDIERVDTQRRNWRNENRRNSRGTEKEQQQQQERQPSPETWRKPVEQAKPAAADAAGVRYGKVASAVELAQAFSRSFSDPKTDVRHSGQRGPSSRTQVPFSRLMGSTTRPQINGY</sequence>
<dbReference type="PANTHER" id="PTHR32091:SF4">
    <property type="entry name" value="OS07G0546100 PROTEIN"/>
    <property type="match status" value="1"/>
</dbReference>
<feature type="compositionally biased region" description="Basic and acidic residues" evidence="1">
    <location>
        <begin position="406"/>
        <end position="415"/>
    </location>
</feature>
<name>A0ABQ8HXJ9_9ROSI</name>
<feature type="compositionally biased region" description="Basic and acidic residues" evidence="1">
    <location>
        <begin position="88"/>
        <end position="97"/>
    </location>
</feature>
<feature type="region of interest" description="Disordered" evidence="1">
    <location>
        <begin position="1"/>
        <end position="74"/>
    </location>
</feature>
<evidence type="ECO:0000313" key="2">
    <source>
        <dbReference type="EMBL" id="KAH7569041.1"/>
    </source>
</evidence>
<feature type="region of interest" description="Disordered" evidence="1">
    <location>
        <begin position="318"/>
        <end position="346"/>
    </location>
</feature>
<feature type="compositionally biased region" description="Basic and acidic residues" evidence="1">
    <location>
        <begin position="503"/>
        <end position="542"/>
    </location>
</feature>
<dbReference type="Proteomes" id="UP000827721">
    <property type="component" value="Unassembled WGS sequence"/>
</dbReference>
<feature type="compositionally biased region" description="Polar residues" evidence="1">
    <location>
        <begin position="420"/>
        <end position="430"/>
    </location>
</feature>
<protein>
    <submittedName>
        <fullName evidence="2">Uncharacterized protein</fullName>
    </submittedName>
</protein>
<proteinExistence type="predicted"/>
<feature type="region of interest" description="Disordered" evidence="1">
    <location>
        <begin position="88"/>
        <end position="138"/>
    </location>
</feature>
<keyword evidence="3" id="KW-1185">Reference proteome</keyword>
<organism evidence="2 3">
    <name type="scientific">Xanthoceras sorbifolium</name>
    <dbReference type="NCBI Taxonomy" id="99658"/>
    <lineage>
        <taxon>Eukaryota</taxon>
        <taxon>Viridiplantae</taxon>
        <taxon>Streptophyta</taxon>
        <taxon>Embryophyta</taxon>
        <taxon>Tracheophyta</taxon>
        <taxon>Spermatophyta</taxon>
        <taxon>Magnoliopsida</taxon>
        <taxon>eudicotyledons</taxon>
        <taxon>Gunneridae</taxon>
        <taxon>Pentapetalae</taxon>
        <taxon>rosids</taxon>
        <taxon>malvids</taxon>
        <taxon>Sapindales</taxon>
        <taxon>Sapindaceae</taxon>
        <taxon>Xanthoceroideae</taxon>
        <taxon>Xanthoceras</taxon>
    </lineage>
</organism>
<comment type="caution">
    <text evidence="2">The sequence shown here is derived from an EMBL/GenBank/DDBJ whole genome shotgun (WGS) entry which is preliminary data.</text>
</comment>